<accession>A0A2W7N856</accession>
<gene>
    <name evidence="1" type="ORF">LX81_02061</name>
</gene>
<evidence type="ECO:0000313" key="1">
    <source>
        <dbReference type="EMBL" id="PZX16210.1"/>
    </source>
</evidence>
<proteinExistence type="predicted"/>
<dbReference type="RefSeq" id="WP_111537221.1">
    <property type="nucleotide sequence ID" value="NZ_QKZL01000007.1"/>
</dbReference>
<dbReference type="EMBL" id="QKZL01000007">
    <property type="protein sequence ID" value="PZX16210.1"/>
    <property type="molecule type" value="Genomic_DNA"/>
</dbReference>
<dbReference type="OrthoDB" id="7691333at2"/>
<name>A0A2W7N856_9RHOB</name>
<comment type="caution">
    <text evidence="1">The sequence shown here is derived from an EMBL/GenBank/DDBJ whole genome shotgun (WGS) entry which is preliminary data.</text>
</comment>
<sequence length="54" mass="5947">MDVVTPARSEAQATEIPTHSARDLTGADRLARLVLDDKVYVLRITRAGKLILTK</sequence>
<keyword evidence="2" id="KW-1185">Reference proteome</keyword>
<dbReference type="Pfam" id="PF10636">
    <property type="entry name" value="hemP"/>
    <property type="match status" value="1"/>
</dbReference>
<dbReference type="Proteomes" id="UP000248916">
    <property type="component" value="Unassembled WGS sequence"/>
</dbReference>
<protein>
    <submittedName>
        <fullName evidence="1">Hemin uptake protein hemP</fullName>
    </submittedName>
</protein>
<evidence type="ECO:0000313" key="2">
    <source>
        <dbReference type="Proteomes" id="UP000248916"/>
    </source>
</evidence>
<organism evidence="1 2">
    <name type="scientific">Palleronia aestuarii</name>
    <dbReference type="NCBI Taxonomy" id="568105"/>
    <lineage>
        <taxon>Bacteria</taxon>
        <taxon>Pseudomonadati</taxon>
        <taxon>Pseudomonadota</taxon>
        <taxon>Alphaproteobacteria</taxon>
        <taxon>Rhodobacterales</taxon>
        <taxon>Roseobacteraceae</taxon>
        <taxon>Palleronia</taxon>
    </lineage>
</organism>
<dbReference type="InterPro" id="IPR019600">
    <property type="entry name" value="Hemin_uptake_protein_HemP"/>
</dbReference>
<dbReference type="Gene3D" id="2.10.70.10">
    <property type="entry name" value="Complement Module, domain 1"/>
    <property type="match status" value="1"/>
</dbReference>
<dbReference type="AlphaFoldDB" id="A0A2W7N856"/>
<reference evidence="1 2" key="1">
    <citation type="submission" date="2018-06" db="EMBL/GenBank/DDBJ databases">
        <title>Genomic Encyclopedia of Archaeal and Bacterial Type Strains, Phase II (KMG-II): from individual species to whole genera.</title>
        <authorList>
            <person name="Goeker M."/>
        </authorList>
    </citation>
    <scope>NUCLEOTIDE SEQUENCE [LARGE SCALE GENOMIC DNA]</scope>
    <source>
        <strain evidence="1 2">DSM 22009</strain>
    </source>
</reference>